<dbReference type="EMBL" id="HG994369">
    <property type="protein sequence ID" value="CAF1932057.1"/>
    <property type="molecule type" value="Genomic_DNA"/>
</dbReference>
<dbReference type="AlphaFoldDB" id="A0A816LFH9"/>
<feature type="compositionally biased region" description="Basic residues" evidence="1">
    <location>
        <begin position="10"/>
        <end position="20"/>
    </location>
</feature>
<sequence length="105" mass="12336">MDIFLNPRPKVFKRSRRSHKYNPLNQNNTNRLTHNKEPSRTKQDSNLKEGKNRKNKPNTAPQRRQLQSTSFKRNKPEKKLNLAKGGKRNKNITIPDETSKSTTRI</sequence>
<feature type="compositionally biased region" description="Basic and acidic residues" evidence="1">
    <location>
        <begin position="34"/>
        <end position="52"/>
    </location>
</feature>
<evidence type="ECO:0000313" key="2">
    <source>
        <dbReference type="EMBL" id="CAF1932057.1"/>
    </source>
</evidence>
<gene>
    <name evidence="2" type="ORF">DARMORV10_C05P43670.1</name>
</gene>
<feature type="compositionally biased region" description="Polar residues" evidence="1">
    <location>
        <begin position="57"/>
        <end position="71"/>
    </location>
</feature>
<feature type="compositionally biased region" description="Polar residues" evidence="1">
    <location>
        <begin position="23"/>
        <end position="32"/>
    </location>
</feature>
<feature type="region of interest" description="Disordered" evidence="1">
    <location>
        <begin position="1"/>
        <end position="105"/>
    </location>
</feature>
<proteinExistence type="predicted"/>
<evidence type="ECO:0000256" key="1">
    <source>
        <dbReference type="SAM" id="MobiDB-lite"/>
    </source>
</evidence>
<reference evidence="2" key="1">
    <citation type="submission" date="2021-01" db="EMBL/GenBank/DDBJ databases">
        <authorList>
            <consortium name="Genoscope - CEA"/>
            <person name="William W."/>
        </authorList>
    </citation>
    <scope>NUCLEOTIDE SEQUENCE</scope>
</reference>
<dbReference type="Proteomes" id="UP001295469">
    <property type="component" value="Chromosome C05"/>
</dbReference>
<accession>A0A816LFH9</accession>
<organism evidence="2">
    <name type="scientific">Brassica napus</name>
    <name type="common">Rape</name>
    <dbReference type="NCBI Taxonomy" id="3708"/>
    <lineage>
        <taxon>Eukaryota</taxon>
        <taxon>Viridiplantae</taxon>
        <taxon>Streptophyta</taxon>
        <taxon>Embryophyta</taxon>
        <taxon>Tracheophyta</taxon>
        <taxon>Spermatophyta</taxon>
        <taxon>Magnoliopsida</taxon>
        <taxon>eudicotyledons</taxon>
        <taxon>Gunneridae</taxon>
        <taxon>Pentapetalae</taxon>
        <taxon>rosids</taxon>
        <taxon>malvids</taxon>
        <taxon>Brassicales</taxon>
        <taxon>Brassicaceae</taxon>
        <taxon>Brassiceae</taxon>
        <taxon>Brassica</taxon>
    </lineage>
</organism>
<protein>
    <submittedName>
        <fullName evidence="2">(rape) hypothetical protein</fullName>
    </submittedName>
</protein>
<name>A0A816LFH9_BRANA</name>